<organism evidence="1 2">
    <name type="scientific">Paraphaeosphaeria minitans</name>
    <dbReference type="NCBI Taxonomy" id="565426"/>
    <lineage>
        <taxon>Eukaryota</taxon>
        <taxon>Fungi</taxon>
        <taxon>Dikarya</taxon>
        <taxon>Ascomycota</taxon>
        <taxon>Pezizomycotina</taxon>
        <taxon>Dothideomycetes</taxon>
        <taxon>Pleosporomycetidae</taxon>
        <taxon>Pleosporales</taxon>
        <taxon>Massarineae</taxon>
        <taxon>Didymosphaeriaceae</taxon>
        <taxon>Paraphaeosphaeria</taxon>
    </lineage>
</organism>
<comment type="caution">
    <text evidence="1">The sequence shown here is derived from an EMBL/GenBank/DDBJ whole genome shotgun (WGS) entry which is preliminary data.</text>
</comment>
<dbReference type="Proteomes" id="UP000756921">
    <property type="component" value="Unassembled WGS sequence"/>
</dbReference>
<protein>
    <submittedName>
        <fullName evidence="1">Uncharacterized protein</fullName>
    </submittedName>
</protein>
<evidence type="ECO:0000313" key="1">
    <source>
        <dbReference type="EMBL" id="KAF9731897.1"/>
    </source>
</evidence>
<sequence length="108" mass="12164">MPSSFLSCRAGFILRWSQHGRRGRSPIQRLAPLARGATPMPCMFHLPQGTAIFNVLPPFENTQPMPRNPISQGRPYDSSHAWQNLLYAPVHSNPSPHVQVEFLKSMTD</sequence>
<name>A0A9P6GA10_9PLEO</name>
<dbReference type="EMBL" id="WJXW01000011">
    <property type="protein sequence ID" value="KAF9731897.1"/>
    <property type="molecule type" value="Genomic_DNA"/>
</dbReference>
<gene>
    <name evidence="1" type="ORF">PMIN01_09826</name>
</gene>
<reference evidence="1" key="1">
    <citation type="journal article" date="2020" name="Mol. Plant Microbe Interact.">
        <title>Genome Sequence of the Biocontrol Agent Coniothyrium minitans strain Conio (IMI 134523).</title>
        <authorList>
            <person name="Patel D."/>
            <person name="Shittu T.A."/>
            <person name="Baroncelli R."/>
            <person name="Muthumeenakshi S."/>
            <person name="Osborne T.H."/>
            <person name="Janganan T.K."/>
            <person name="Sreenivasaprasad S."/>
        </authorList>
    </citation>
    <scope>NUCLEOTIDE SEQUENCE</scope>
    <source>
        <strain evidence="1">Conio</strain>
    </source>
</reference>
<accession>A0A9P6GA10</accession>
<keyword evidence="2" id="KW-1185">Reference proteome</keyword>
<proteinExistence type="predicted"/>
<evidence type="ECO:0000313" key="2">
    <source>
        <dbReference type="Proteomes" id="UP000756921"/>
    </source>
</evidence>
<dbReference type="AlphaFoldDB" id="A0A9P6GA10"/>